<dbReference type="OMA" id="NNGMFPG"/>
<evidence type="ECO:0000256" key="1">
    <source>
        <dbReference type="ARBA" id="ARBA00007989"/>
    </source>
</evidence>
<evidence type="ECO:0000313" key="6">
    <source>
        <dbReference type="EnsemblMetazoa" id="PHUM012320-PA"/>
    </source>
</evidence>
<accession>E0V9H7</accession>
<dbReference type="HOGENOM" id="CLU_034687_2_0_1"/>
<dbReference type="eggNOG" id="KOG4006">
    <property type="taxonomic scope" value="Eukaryota"/>
</dbReference>
<keyword evidence="7" id="KW-1185">Reference proteome</keyword>
<dbReference type="InterPro" id="IPR002087">
    <property type="entry name" value="Anti_prolifrtn"/>
</dbReference>
<dbReference type="InterPro" id="IPR036054">
    <property type="entry name" value="BTG-like_sf"/>
</dbReference>
<dbReference type="EMBL" id="DS234993">
    <property type="protein sequence ID" value="EEB10033.1"/>
    <property type="molecule type" value="Genomic_DNA"/>
</dbReference>
<organism>
    <name type="scientific">Pediculus humanus subsp. corporis</name>
    <name type="common">Body louse</name>
    <dbReference type="NCBI Taxonomy" id="121224"/>
    <lineage>
        <taxon>Eukaryota</taxon>
        <taxon>Metazoa</taxon>
        <taxon>Ecdysozoa</taxon>
        <taxon>Arthropoda</taxon>
        <taxon>Hexapoda</taxon>
        <taxon>Insecta</taxon>
        <taxon>Pterygota</taxon>
        <taxon>Neoptera</taxon>
        <taxon>Paraneoptera</taxon>
        <taxon>Psocodea</taxon>
        <taxon>Troctomorpha</taxon>
        <taxon>Phthiraptera</taxon>
        <taxon>Anoplura</taxon>
        <taxon>Pediculidae</taxon>
        <taxon>Pediculus</taxon>
    </lineage>
</organism>
<dbReference type="VEuPathDB" id="VectorBase:PHUM012320"/>
<dbReference type="GeneID" id="8233732"/>
<dbReference type="AlphaFoldDB" id="E0V9H7"/>
<dbReference type="PRINTS" id="PR00310">
    <property type="entry name" value="ANTIPRLFBTG1"/>
</dbReference>
<evidence type="ECO:0000256" key="2">
    <source>
        <dbReference type="ARBA" id="ARBA00022553"/>
    </source>
</evidence>
<protein>
    <submittedName>
        <fullName evidence="5 6">Tob1 protein, putative</fullName>
    </submittedName>
</protein>
<dbReference type="OrthoDB" id="19928at2759"/>
<dbReference type="GO" id="GO:0005634">
    <property type="term" value="C:nucleus"/>
    <property type="evidence" value="ECO:0007669"/>
    <property type="project" value="TreeGrafter"/>
</dbReference>
<dbReference type="STRING" id="121224.E0V9H7"/>
<dbReference type="PANTHER" id="PTHR17537">
    <property type="entry name" value="TRANSDUCER OF ERBB2 TOB"/>
    <property type="match status" value="1"/>
</dbReference>
<evidence type="ECO:0000259" key="4">
    <source>
        <dbReference type="SMART" id="SM00099"/>
    </source>
</evidence>
<evidence type="ECO:0000313" key="5">
    <source>
        <dbReference type="EMBL" id="EEB10033.1"/>
    </source>
</evidence>
<dbReference type="SUPFAM" id="SSF160696">
    <property type="entry name" value="BTG domain-like"/>
    <property type="match status" value="1"/>
</dbReference>
<dbReference type="Gene3D" id="3.90.640.90">
    <property type="entry name" value="Anti-proliferative protein, N-terminal domain"/>
    <property type="match status" value="1"/>
</dbReference>
<sequence>MHIEVQVALNFVISYLYNKLPRRRVNIFGEELEKALKDKFQGHWYPERPFKGSAYRCLKTGDPVDAVLDRAARESGIPIQDILENLPEELAVWVDPGEVSYRIGEKGAVKLLYSESADLHDDNSADREVTKTFNPEAQCFRPIDTVGSSMGNLSLAPTKPSSPFSHLLLPPVLSGSLNNPPGSSISTLSAHSSPTSTPFKCSTSPVPTFIPRSTAPLTFTTATFAQTKFGSTKLKTSSKRANRMSPTEFSNYIKQRAMQQQIHHHHSSQTSPSGRALSPNMQGHYGASPDNYYYTANQGQYHPQPPFGHRNLFDNSQYMPEVYNNNNKFQGWDRINNPYVSPSSPNQQNLTVNTGNNNGLNNFGLTTPYTAGQYQHLLMAN</sequence>
<dbReference type="InterPro" id="IPR015676">
    <property type="entry name" value="Tob1/2"/>
</dbReference>
<gene>
    <name evidence="6" type="primary">8233732</name>
    <name evidence="5" type="ORF">Phum_PHUM012320</name>
</gene>
<dbReference type="KEGG" id="phu:Phum_PHUM012320"/>
<reference evidence="5" key="1">
    <citation type="submission" date="2007-04" db="EMBL/GenBank/DDBJ databases">
        <title>Annotation of Pediculus humanus corporis strain USDA.</title>
        <authorList>
            <person name="Kirkness E."/>
            <person name="Hannick L."/>
            <person name="Hass B."/>
            <person name="Bruggner R."/>
            <person name="Lawson D."/>
            <person name="Bidwell S."/>
            <person name="Joardar V."/>
            <person name="Caler E."/>
            <person name="Walenz B."/>
            <person name="Inman J."/>
            <person name="Schobel S."/>
            <person name="Galinsky K."/>
            <person name="Amedeo P."/>
            <person name="Strausberg R."/>
        </authorList>
    </citation>
    <scope>NUCLEOTIDE SEQUENCE</scope>
    <source>
        <strain evidence="5">USDA</strain>
    </source>
</reference>
<dbReference type="SMART" id="SM00099">
    <property type="entry name" value="btg1"/>
    <property type="match status" value="1"/>
</dbReference>
<dbReference type="EMBL" id="AAZO01000146">
    <property type="status" value="NOT_ANNOTATED_CDS"/>
    <property type="molecule type" value="Genomic_DNA"/>
</dbReference>
<dbReference type="RefSeq" id="XP_002422771.1">
    <property type="nucleotide sequence ID" value="XM_002422726.1"/>
</dbReference>
<evidence type="ECO:0000313" key="7">
    <source>
        <dbReference type="Proteomes" id="UP000009046"/>
    </source>
</evidence>
<feature type="region of interest" description="Disordered" evidence="3">
    <location>
        <begin position="258"/>
        <end position="310"/>
    </location>
</feature>
<reference evidence="5" key="2">
    <citation type="submission" date="2007-04" db="EMBL/GenBank/DDBJ databases">
        <title>The genome of the human body louse.</title>
        <authorList>
            <consortium name="The Human Body Louse Genome Consortium"/>
            <person name="Kirkness E."/>
            <person name="Walenz B."/>
            <person name="Hass B."/>
            <person name="Bruggner R."/>
            <person name="Strausberg R."/>
        </authorList>
    </citation>
    <scope>NUCLEOTIDE SEQUENCE</scope>
    <source>
        <strain evidence="5">USDA</strain>
    </source>
</reference>
<dbReference type="CTD" id="8233732"/>
<dbReference type="EnsemblMetazoa" id="PHUM012320-RA">
    <property type="protein sequence ID" value="PHUM012320-PA"/>
    <property type="gene ID" value="PHUM012320"/>
</dbReference>
<comment type="similarity">
    <text evidence="1">Belongs to the BTG family.</text>
</comment>
<keyword evidence="2" id="KW-0597">Phosphoprotein</keyword>
<dbReference type="GO" id="GO:0005737">
    <property type="term" value="C:cytoplasm"/>
    <property type="evidence" value="ECO:0007669"/>
    <property type="project" value="TreeGrafter"/>
</dbReference>
<feature type="domain" description="Anti-proliferative protein" evidence="4">
    <location>
        <begin position="1"/>
        <end position="106"/>
    </location>
</feature>
<name>E0V9H7_PEDHC</name>
<dbReference type="Pfam" id="PF07742">
    <property type="entry name" value="BTG"/>
    <property type="match status" value="1"/>
</dbReference>
<dbReference type="FunFam" id="3.90.640.90:FF:000001">
    <property type="entry name" value="TOB1 isoform 1"/>
    <property type="match status" value="1"/>
</dbReference>
<dbReference type="InParanoid" id="E0V9H7"/>
<dbReference type="GO" id="GO:0003714">
    <property type="term" value="F:transcription corepressor activity"/>
    <property type="evidence" value="ECO:0007669"/>
    <property type="project" value="TreeGrafter"/>
</dbReference>
<feature type="region of interest" description="Disordered" evidence="3">
    <location>
        <begin position="182"/>
        <end position="204"/>
    </location>
</feature>
<dbReference type="FunCoup" id="E0V9H7">
    <property type="interactions" value="277"/>
</dbReference>
<dbReference type="PANTHER" id="PTHR17537:SF5">
    <property type="entry name" value="TRANSDUCER OF ERBB2, ISOFORM A"/>
    <property type="match status" value="1"/>
</dbReference>
<proteinExistence type="inferred from homology"/>
<evidence type="ECO:0000256" key="3">
    <source>
        <dbReference type="SAM" id="MobiDB-lite"/>
    </source>
</evidence>
<reference evidence="6" key="3">
    <citation type="submission" date="2021-02" db="UniProtKB">
        <authorList>
            <consortium name="EnsemblMetazoa"/>
        </authorList>
    </citation>
    <scope>IDENTIFICATION</scope>
    <source>
        <strain evidence="6">USDA</strain>
    </source>
</reference>
<dbReference type="Proteomes" id="UP000009046">
    <property type="component" value="Unassembled WGS sequence"/>
</dbReference>